<dbReference type="Proteomes" id="UP001516662">
    <property type="component" value="Unassembled WGS sequence"/>
</dbReference>
<accession>A0ABR9QNR1</accession>
<dbReference type="PANTHER" id="PTHR48413:SF1">
    <property type="entry name" value="PROTEIN HEAT-STRESS-ASSOCIATED 32"/>
    <property type="match status" value="1"/>
</dbReference>
<evidence type="ECO:0000313" key="3">
    <source>
        <dbReference type="Proteomes" id="UP001516662"/>
    </source>
</evidence>
<dbReference type="Gene3D" id="3.20.20.70">
    <property type="entry name" value="Aldolase class I"/>
    <property type="match status" value="1"/>
</dbReference>
<gene>
    <name evidence="2" type="ORF">IMZ08_19010</name>
</gene>
<protein>
    <submittedName>
        <fullName evidence="2">Phosphosulfolactate synthase</fullName>
    </submittedName>
</protein>
<dbReference type="RefSeq" id="WP_193539376.1">
    <property type="nucleotide sequence ID" value="NZ_JADCLJ010000024.1"/>
</dbReference>
<proteinExistence type="inferred from homology"/>
<dbReference type="SUPFAM" id="SSF102110">
    <property type="entry name" value="(2r)-phospho-3-sulfolactate synthase ComA"/>
    <property type="match status" value="1"/>
</dbReference>
<dbReference type="InterPro" id="IPR036112">
    <property type="entry name" value="ComA_synth_sf"/>
</dbReference>
<dbReference type="Pfam" id="PF02679">
    <property type="entry name" value="ComA"/>
    <property type="match status" value="1"/>
</dbReference>
<dbReference type="PANTHER" id="PTHR48413">
    <property type="match status" value="1"/>
</dbReference>
<reference evidence="2 3" key="1">
    <citation type="submission" date="2020-10" db="EMBL/GenBank/DDBJ databases">
        <title>Bacillus sp. HD4P25, an endophyte from a halophyte.</title>
        <authorList>
            <person name="Sun J.-Q."/>
        </authorList>
    </citation>
    <scope>NUCLEOTIDE SEQUENCE [LARGE SCALE GENOMIC DNA]</scope>
    <source>
        <strain evidence="2 3">YIM 93174</strain>
    </source>
</reference>
<sequence>MDFLSLPQRTTGQREYGLTSIADFGTPLNQLEGILKDYHQFVDIAKIGIGSAYVTPNLSEKINLYKRYKINVYFGGTLFEKCYFQGKITNYINWLKELGINWIEVSNGTIDIPLKERLEVISMVKDEFTVLGEVGSKDAESEMPLEQWKEELHLLIEAGCKYVITEGRDSGTSGIYSKDGAIKTDLIREMVEGLDVNKLIFEAPTPKNQMFFINQFGSNVNLGNVKLNDLLVLESQRRGLRSETFFLEEKECNLPL</sequence>
<evidence type="ECO:0000313" key="2">
    <source>
        <dbReference type="EMBL" id="MBE4910131.1"/>
    </source>
</evidence>
<comment type="similarity">
    <text evidence="1">Belongs to the phosphosulfolactate synthase family.</text>
</comment>
<name>A0ABR9QNR1_9BACI</name>
<comment type="caution">
    <text evidence="2">The sequence shown here is derived from an EMBL/GenBank/DDBJ whole genome shotgun (WGS) entry which is preliminary data.</text>
</comment>
<organism evidence="2 3">
    <name type="scientific">Litchfieldia luteola</name>
    <dbReference type="NCBI Taxonomy" id="682179"/>
    <lineage>
        <taxon>Bacteria</taxon>
        <taxon>Bacillati</taxon>
        <taxon>Bacillota</taxon>
        <taxon>Bacilli</taxon>
        <taxon>Bacillales</taxon>
        <taxon>Bacillaceae</taxon>
        <taxon>Litchfieldia</taxon>
    </lineage>
</organism>
<dbReference type="EMBL" id="JADCLJ010000024">
    <property type="protein sequence ID" value="MBE4910131.1"/>
    <property type="molecule type" value="Genomic_DNA"/>
</dbReference>
<keyword evidence="3" id="KW-1185">Reference proteome</keyword>
<dbReference type="InterPro" id="IPR013785">
    <property type="entry name" value="Aldolase_TIM"/>
</dbReference>
<dbReference type="InterPro" id="IPR003830">
    <property type="entry name" value="ComA_synth"/>
</dbReference>
<evidence type="ECO:0000256" key="1">
    <source>
        <dbReference type="ARBA" id="ARBA00010424"/>
    </source>
</evidence>